<feature type="transmembrane region" description="Helical" evidence="13">
    <location>
        <begin position="179"/>
        <end position="202"/>
    </location>
</feature>
<reference evidence="14 15" key="1">
    <citation type="submission" date="2020-11" db="EMBL/GenBank/DDBJ databases">
        <authorList>
            <person name="Wallbank WR R."/>
            <person name="Pardo Diaz C."/>
            <person name="Kozak K."/>
            <person name="Martin S."/>
            <person name="Jiggins C."/>
            <person name="Moest M."/>
            <person name="Warren A I."/>
            <person name="Generalovic N T."/>
            <person name="Byers J.R.P. K."/>
            <person name="Montejo-Kovacevich G."/>
            <person name="Yen C E."/>
        </authorList>
    </citation>
    <scope>NUCLEOTIDE SEQUENCE [LARGE SCALE GENOMIC DNA]</scope>
</reference>
<keyword evidence="6 13" id="KW-1133">Transmembrane helix</keyword>
<protein>
    <submittedName>
        <fullName evidence="14">Uncharacterized protein</fullName>
    </submittedName>
</protein>
<keyword evidence="15" id="KW-1185">Reference proteome</keyword>
<sequence>MGLSCTTNAAADLMNGYMFCQIAIFFRMISKRIENIGHSGYNGKELPNGEACRKLLGCIRMHQFVTRLANDAQDILTWPIFVQFNTGGIVLCFTAFQMTLLSPIADTGTFFLYFLFMVCMLFENSLPCYYGNEVIVESGQVLTSLYFSNWPALSMEYKKHVFHFMEGLKKPITPKAGGYFTIGLVALASIIRGAYSLFALIINLEN</sequence>
<dbReference type="InParanoid" id="A0A7R8V0S4"/>
<keyword evidence="7 13" id="KW-0472">Membrane</keyword>
<feature type="transmembrane region" description="Helical" evidence="13">
    <location>
        <begin position="110"/>
        <end position="130"/>
    </location>
</feature>
<dbReference type="OrthoDB" id="7548151at2759"/>
<dbReference type="PANTHER" id="PTHR21137:SF37">
    <property type="entry name" value="ODORANT RECEPTOR 46A, ISOFORM B-RELATED"/>
    <property type="match status" value="1"/>
</dbReference>
<evidence type="ECO:0000313" key="15">
    <source>
        <dbReference type="Proteomes" id="UP000594454"/>
    </source>
</evidence>
<dbReference type="EMBL" id="LR899013">
    <property type="protein sequence ID" value="CAD7090751.1"/>
    <property type="molecule type" value="Genomic_DNA"/>
</dbReference>
<dbReference type="PANTHER" id="PTHR21137">
    <property type="entry name" value="ODORANT RECEPTOR"/>
    <property type="match status" value="1"/>
</dbReference>
<accession>A0A7R8V0S4</accession>
<dbReference type="GO" id="GO:0005886">
    <property type="term" value="C:plasma membrane"/>
    <property type="evidence" value="ECO:0007669"/>
    <property type="project" value="UniProtKB-SubCell"/>
</dbReference>
<dbReference type="Proteomes" id="UP000594454">
    <property type="component" value="Chromosome 5"/>
</dbReference>
<organism evidence="14 15">
    <name type="scientific">Hermetia illucens</name>
    <name type="common">Black soldier fly</name>
    <dbReference type="NCBI Taxonomy" id="343691"/>
    <lineage>
        <taxon>Eukaryota</taxon>
        <taxon>Metazoa</taxon>
        <taxon>Ecdysozoa</taxon>
        <taxon>Arthropoda</taxon>
        <taxon>Hexapoda</taxon>
        <taxon>Insecta</taxon>
        <taxon>Pterygota</taxon>
        <taxon>Neoptera</taxon>
        <taxon>Endopterygota</taxon>
        <taxon>Diptera</taxon>
        <taxon>Brachycera</taxon>
        <taxon>Stratiomyomorpha</taxon>
        <taxon>Stratiomyidae</taxon>
        <taxon>Hermetiinae</taxon>
        <taxon>Hermetia</taxon>
    </lineage>
</organism>
<evidence type="ECO:0000256" key="13">
    <source>
        <dbReference type="SAM" id="Phobius"/>
    </source>
</evidence>
<dbReference type="AlphaFoldDB" id="A0A7R8V0S4"/>
<keyword evidence="5" id="KW-0552">Olfaction</keyword>
<dbReference type="InterPro" id="IPR004117">
    <property type="entry name" value="7tm6_olfct_rcpt"/>
</dbReference>
<evidence type="ECO:0000256" key="8">
    <source>
        <dbReference type="ARBA" id="ARBA00023170"/>
    </source>
</evidence>
<evidence type="ECO:0000256" key="9">
    <source>
        <dbReference type="ARBA" id="ARBA00023224"/>
    </source>
</evidence>
<proteinExistence type="inferred from homology"/>
<comment type="similarity">
    <text evidence="11">Belongs to the insect chemoreceptor superfamily. Heteromeric odorant receptor channel (TC 1.A.69) family. Or2a subfamily.</text>
</comment>
<comment type="subcellular location">
    <subcellularLocation>
        <location evidence="1">Cell membrane</location>
        <topology evidence="1">Multi-pass membrane protein</topology>
    </subcellularLocation>
</comment>
<comment type="subunit">
    <text evidence="12">Interacts with Orco. Complexes exist early in the endomembrane system in olfactory sensory neurons (OSNs), coupling these complexes to the conserved ciliary trafficking pathway.</text>
</comment>
<evidence type="ECO:0000256" key="10">
    <source>
        <dbReference type="ARBA" id="ARBA00037764"/>
    </source>
</evidence>
<gene>
    <name evidence="14" type="ORF">HERILL_LOCUS13213</name>
</gene>
<name>A0A7R8V0S4_HERIL</name>
<evidence type="ECO:0000256" key="7">
    <source>
        <dbReference type="ARBA" id="ARBA00023136"/>
    </source>
</evidence>
<evidence type="ECO:0000256" key="5">
    <source>
        <dbReference type="ARBA" id="ARBA00022725"/>
    </source>
</evidence>
<evidence type="ECO:0000256" key="4">
    <source>
        <dbReference type="ARBA" id="ARBA00022692"/>
    </source>
</evidence>
<dbReference type="GO" id="GO:0004984">
    <property type="term" value="F:olfactory receptor activity"/>
    <property type="evidence" value="ECO:0007669"/>
    <property type="project" value="InterPro"/>
</dbReference>
<comment type="function">
    <text evidence="10">Odorant receptor which mediates acceptance or avoidance behavior, depending on its substrates. The odorant receptor repertoire encodes a large collection of odor stimuli that vary widely in identity, intensity, and duration. May form a complex with Orco to form odorant-sensing units, providing sensitive and prolonged odorant signaling and calcium permeability.</text>
</comment>
<evidence type="ECO:0000256" key="6">
    <source>
        <dbReference type="ARBA" id="ARBA00022989"/>
    </source>
</evidence>
<evidence type="ECO:0000256" key="1">
    <source>
        <dbReference type="ARBA" id="ARBA00004651"/>
    </source>
</evidence>
<evidence type="ECO:0000256" key="11">
    <source>
        <dbReference type="ARBA" id="ARBA00037946"/>
    </source>
</evidence>
<keyword evidence="4 13" id="KW-0812">Transmembrane</keyword>
<feature type="transmembrane region" description="Helical" evidence="13">
    <location>
        <begin position="75"/>
        <end position="98"/>
    </location>
</feature>
<keyword evidence="2" id="KW-1003">Cell membrane</keyword>
<keyword evidence="3" id="KW-0716">Sensory transduction</keyword>
<keyword evidence="9" id="KW-0807">Transducer</keyword>
<evidence type="ECO:0000313" key="14">
    <source>
        <dbReference type="EMBL" id="CAD7090751.1"/>
    </source>
</evidence>
<evidence type="ECO:0000256" key="3">
    <source>
        <dbReference type="ARBA" id="ARBA00022606"/>
    </source>
</evidence>
<keyword evidence="8" id="KW-0675">Receptor</keyword>
<dbReference type="GO" id="GO:0007165">
    <property type="term" value="P:signal transduction"/>
    <property type="evidence" value="ECO:0007669"/>
    <property type="project" value="UniProtKB-KW"/>
</dbReference>
<dbReference type="GO" id="GO:0005549">
    <property type="term" value="F:odorant binding"/>
    <property type="evidence" value="ECO:0007669"/>
    <property type="project" value="InterPro"/>
</dbReference>
<evidence type="ECO:0000256" key="2">
    <source>
        <dbReference type="ARBA" id="ARBA00022475"/>
    </source>
</evidence>
<dbReference type="Pfam" id="PF02949">
    <property type="entry name" value="7tm_6"/>
    <property type="match status" value="1"/>
</dbReference>
<evidence type="ECO:0000256" key="12">
    <source>
        <dbReference type="ARBA" id="ARBA00038679"/>
    </source>
</evidence>